<dbReference type="Proteomes" id="UP000053593">
    <property type="component" value="Unassembled WGS sequence"/>
</dbReference>
<name>A0A0D0C836_9AGAR</name>
<sequence length="194" mass="22232">MPHKSQKILKDFLSIDDPSDWQQFTVSAEELGHFLVDPKLHNLQLVPSTKLDTSADNASVMCHSPWNQAVILLLAAKAEEQVSEDHSYYGAETDKINWVSLFKDQIYRLFSEVVQAQAGQWDYTYEAKKLQSKKRRLCEYSFKHCTQIASVMTTLMHSLQDDEQYDCWLEILYSLGKLGTEGMSDSEEVLDTKG</sequence>
<dbReference type="HOGENOM" id="CLU_1402583_0_0_1"/>
<dbReference type="OrthoDB" id="2874374at2759"/>
<evidence type="ECO:0000313" key="1">
    <source>
        <dbReference type="EMBL" id="KIK50923.1"/>
    </source>
</evidence>
<proteinExistence type="predicted"/>
<accession>A0A0D0C836</accession>
<keyword evidence="2" id="KW-1185">Reference proteome</keyword>
<organism evidence="1 2">
    <name type="scientific">Collybiopsis luxurians FD-317 M1</name>
    <dbReference type="NCBI Taxonomy" id="944289"/>
    <lineage>
        <taxon>Eukaryota</taxon>
        <taxon>Fungi</taxon>
        <taxon>Dikarya</taxon>
        <taxon>Basidiomycota</taxon>
        <taxon>Agaricomycotina</taxon>
        <taxon>Agaricomycetes</taxon>
        <taxon>Agaricomycetidae</taxon>
        <taxon>Agaricales</taxon>
        <taxon>Marasmiineae</taxon>
        <taxon>Omphalotaceae</taxon>
        <taxon>Collybiopsis</taxon>
        <taxon>Collybiopsis luxurians</taxon>
    </lineage>
</organism>
<reference evidence="1 2" key="1">
    <citation type="submission" date="2014-04" db="EMBL/GenBank/DDBJ databases">
        <title>Evolutionary Origins and Diversification of the Mycorrhizal Mutualists.</title>
        <authorList>
            <consortium name="DOE Joint Genome Institute"/>
            <consortium name="Mycorrhizal Genomics Consortium"/>
            <person name="Kohler A."/>
            <person name="Kuo A."/>
            <person name="Nagy L.G."/>
            <person name="Floudas D."/>
            <person name="Copeland A."/>
            <person name="Barry K.W."/>
            <person name="Cichocki N."/>
            <person name="Veneault-Fourrey C."/>
            <person name="LaButti K."/>
            <person name="Lindquist E.A."/>
            <person name="Lipzen A."/>
            <person name="Lundell T."/>
            <person name="Morin E."/>
            <person name="Murat C."/>
            <person name="Riley R."/>
            <person name="Ohm R."/>
            <person name="Sun H."/>
            <person name="Tunlid A."/>
            <person name="Henrissat B."/>
            <person name="Grigoriev I.V."/>
            <person name="Hibbett D.S."/>
            <person name="Martin F."/>
        </authorList>
    </citation>
    <scope>NUCLEOTIDE SEQUENCE [LARGE SCALE GENOMIC DNA]</scope>
    <source>
        <strain evidence="1 2">FD-317 M1</strain>
    </source>
</reference>
<protein>
    <submittedName>
        <fullName evidence="1">Uncharacterized protein</fullName>
    </submittedName>
</protein>
<dbReference type="AlphaFoldDB" id="A0A0D0C836"/>
<dbReference type="EMBL" id="KN834879">
    <property type="protein sequence ID" value="KIK50923.1"/>
    <property type="molecule type" value="Genomic_DNA"/>
</dbReference>
<evidence type="ECO:0000313" key="2">
    <source>
        <dbReference type="Proteomes" id="UP000053593"/>
    </source>
</evidence>
<gene>
    <name evidence="1" type="ORF">GYMLUDRAFT_65099</name>
</gene>